<feature type="chain" id="PRO_5044838826" evidence="2">
    <location>
        <begin position="20"/>
        <end position="269"/>
    </location>
</feature>
<evidence type="ECO:0000313" key="3">
    <source>
        <dbReference type="EMBL" id="KAL3095734.1"/>
    </source>
</evidence>
<keyword evidence="4" id="KW-1185">Reference proteome</keyword>
<dbReference type="PROSITE" id="PS51257">
    <property type="entry name" value="PROKAR_LIPOPROTEIN"/>
    <property type="match status" value="1"/>
</dbReference>
<name>A0ABD2JYT7_9BILA</name>
<gene>
    <name evidence="3" type="ORF">niasHT_024910</name>
</gene>
<dbReference type="Proteomes" id="UP001620626">
    <property type="component" value="Unassembled WGS sequence"/>
</dbReference>
<feature type="region of interest" description="Disordered" evidence="1">
    <location>
        <begin position="88"/>
        <end position="269"/>
    </location>
</feature>
<sequence length="269" mass="28822">MKFIISIIFLHFLVNQTFATGCLPKFKTKVNNSESVKQKPTLNTEFMKINNRNAAKLWDELSASKTVQEQGLKSPTLAHFMSATASQTLEAHNRKKKKENHKLNLSEFKQPQLYVATSTSSSSKNGTSKNGKSKSGTSKNGTSKDGTSKNGKSKSGTSKNGTSKDGTSKKGKSKSGTSKNGTSKDDTSKNGKSKITSDSSSADLSDQPTAGPIHKSPSKSISLGASKSFNRSKSSTAANKAKVNGANRSKPGKINSSQSIYKNSRFLHF</sequence>
<feature type="compositionally biased region" description="Polar residues" evidence="1">
    <location>
        <begin position="193"/>
        <end position="208"/>
    </location>
</feature>
<proteinExistence type="predicted"/>
<feature type="compositionally biased region" description="Polar residues" evidence="1">
    <location>
        <begin position="218"/>
        <end position="238"/>
    </location>
</feature>
<comment type="caution">
    <text evidence="3">The sequence shown here is derived from an EMBL/GenBank/DDBJ whole genome shotgun (WGS) entry which is preliminary data.</text>
</comment>
<feature type="compositionally biased region" description="Low complexity" evidence="1">
    <location>
        <begin position="117"/>
        <end position="165"/>
    </location>
</feature>
<evidence type="ECO:0000256" key="2">
    <source>
        <dbReference type="SAM" id="SignalP"/>
    </source>
</evidence>
<feature type="signal peptide" evidence="2">
    <location>
        <begin position="1"/>
        <end position="19"/>
    </location>
</feature>
<accession>A0ABD2JYT7</accession>
<organism evidence="3 4">
    <name type="scientific">Heterodera trifolii</name>
    <dbReference type="NCBI Taxonomy" id="157864"/>
    <lineage>
        <taxon>Eukaryota</taxon>
        <taxon>Metazoa</taxon>
        <taxon>Ecdysozoa</taxon>
        <taxon>Nematoda</taxon>
        <taxon>Chromadorea</taxon>
        <taxon>Rhabditida</taxon>
        <taxon>Tylenchina</taxon>
        <taxon>Tylenchomorpha</taxon>
        <taxon>Tylenchoidea</taxon>
        <taxon>Heteroderidae</taxon>
        <taxon>Heteroderinae</taxon>
        <taxon>Heterodera</taxon>
    </lineage>
</organism>
<evidence type="ECO:0000256" key="1">
    <source>
        <dbReference type="SAM" id="MobiDB-lite"/>
    </source>
</evidence>
<reference evidence="3 4" key="1">
    <citation type="submission" date="2024-10" db="EMBL/GenBank/DDBJ databases">
        <authorList>
            <person name="Kim D."/>
        </authorList>
    </citation>
    <scope>NUCLEOTIDE SEQUENCE [LARGE SCALE GENOMIC DNA]</scope>
    <source>
        <strain evidence="3">BH-2024</strain>
    </source>
</reference>
<keyword evidence="2" id="KW-0732">Signal</keyword>
<dbReference type="AlphaFoldDB" id="A0ABD2JYT7"/>
<evidence type="ECO:0000313" key="4">
    <source>
        <dbReference type="Proteomes" id="UP001620626"/>
    </source>
</evidence>
<protein>
    <submittedName>
        <fullName evidence="3">Uncharacterized protein</fullName>
    </submittedName>
</protein>
<dbReference type="EMBL" id="JBICBT010000875">
    <property type="protein sequence ID" value="KAL3095734.1"/>
    <property type="molecule type" value="Genomic_DNA"/>
</dbReference>